<evidence type="ECO:0000313" key="15">
    <source>
        <dbReference type="EMBL" id="GAT32369.1"/>
    </source>
</evidence>
<dbReference type="OrthoDB" id="1247465at2"/>
<dbReference type="FunCoup" id="A0A146G3G5">
    <property type="interactions" value="44"/>
</dbReference>
<dbReference type="Proteomes" id="UP000076023">
    <property type="component" value="Unassembled WGS sequence"/>
</dbReference>
<keyword evidence="5" id="KW-0349">Heme</keyword>
<gene>
    <name evidence="15" type="ORF">TSACC_2767</name>
</gene>
<dbReference type="RefSeq" id="WP_075078206.1">
    <property type="nucleotide sequence ID" value="NZ_BDCO01000002.1"/>
</dbReference>
<evidence type="ECO:0000256" key="7">
    <source>
        <dbReference type="ARBA" id="ARBA00022723"/>
    </source>
</evidence>
<feature type="domain" description="Cytochrome b561 bacterial/Ni-hydrogenase" evidence="14">
    <location>
        <begin position="11"/>
        <end position="174"/>
    </location>
</feature>
<feature type="transmembrane region" description="Helical" evidence="13">
    <location>
        <begin position="92"/>
        <end position="123"/>
    </location>
</feature>
<accession>A0A146G3G5</accession>
<dbReference type="GO" id="GO:0020037">
    <property type="term" value="F:heme binding"/>
    <property type="evidence" value="ECO:0007669"/>
    <property type="project" value="TreeGrafter"/>
</dbReference>
<dbReference type="GO" id="GO:0005886">
    <property type="term" value="C:plasma membrane"/>
    <property type="evidence" value="ECO:0007669"/>
    <property type="project" value="UniProtKB-SubCell"/>
</dbReference>
<comment type="similarity">
    <text evidence="12">Belongs to the cytochrome b561 family.</text>
</comment>
<keyword evidence="8" id="KW-0249">Electron transport</keyword>
<evidence type="ECO:0000313" key="16">
    <source>
        <dbReference type="Proteomes" id="UP000076023"/>
    </source>
</evidence>
<dbReference type="InterPro" id="IPR011577">
    <property type="entry name" value="Cyt_b561_bac/Ni-Hgenase"/>
</dbReference>
<dbReference type="Pfam" id="PF01292">
    <property type="entry name" value="Ni_hydr_CYTB"/>
    <property type="match status" value="1"/>
</dbReference>
<evidence type="ECO:0000256" key="3">
    <source>
        <dbReference type="ARBA" id="ARBA00022448"/>
    </source>
</evidence>
<dbReference type="GO" id="GO:0009055">
    <property type="term" value="F:electron transfer activity"/>
    <property type="evidence" value="ECO:0007669"/>
    <property type="project" value="InterPro"/>
</dbReference>
<evidence type="ECO:0000256" key="2">
    <source>
        <dbReference type="ARBA" id="ARBA00004651"/>
    </source>
</evidence>
<reference evidence="16" key="1">
    <citation type="journal article" date="2017" name="Genome Announc.">
        <title>Draft Genome Sequence of Terrimicrobium sacchariphilum NM-5T, a Facultative Anaerobic Soil Bacterium of the Class Spartobacteria.</title>
        <authorList>
            <person name="Qiu Y.L."/>
            <person name="Tourlousse D.M."/>
            <person name="Matsuura N."/>
            <person name="Ohashi A."/>
            <person name="Sekiguchi Y."/>
        </authorList>
    </citation>
    <scope>NUCLEOTIDE SEQUENCE [LARGE SCALE GENOMIC DNA]</scope>
    <source>
        <strain evidence="16">NM-5</strain>
    </source>
</reference>
<evidence type="ECO:0000256" key="13">
    <source>
        <dbReference type="SAM" id="Phobius"/>
    </source>
</evidence>
<keyword evidence="4" id="KW-1003">Cell membrane</keyword>
<evidence type="ECO:0000259" key="14">
    <source>
        <dbReference type="Pfam" id="PF01292"/>
    </source>
</evidence>
<evidence type="ECO:0000256" key="5">
    <source>
        <dbReference type="ARBA" id="ARBA00022617"/>
    </source>
</evidence>
<dbReference type="InterPro" id="IPR016174">
    <property type="entry name" value="Di-haem_cyt_TM"/>
</dbReference>
<protein>
    <submittedName>
        <fullName evidence="15">Cytochrome b561</fullName>
    </submittedName>
</protein>
<dbReference type="SUPFAM" id="SSF81342">
    <property type="entry name" value="Transmembrane di-heme cytochromes"/>
    <property type="match status" value="1"/>
</dbReference>
<sequence>MDTKPRTQFAIQSRLLHWLMAVMILAMLFIGVAMVSSLADYRWLVAIHRPLGIAILILAIIRLINRKLTKLPPFPPTMSPLERRIASSSEKLLYALMIALPLIGWGMLSAGHYPIVMFGAVHLPPILPAHPMLFAILRAAHTVLAYLLFATILAHVGAVLFHTLIVRDRILDRMALWPVRRQKAADPDTKPAE</sequence>
<keyword evidence="9 13" id="KW-1133">Transmembrane helix</keyword>
<keyword evidence="16" id="KW-1185">Reference proteome</keyword>
<keyword evidence="10" id="KW-0408">Iron</keyword>
<comment type="cofactor">
    <cofactor evidence="1">
        <name>heme b</name>
        <dbReference type="ChEBI" id="CHEBI:60344"/>
    </cofactor>
</comment>
<dbReference type="Gene3D" id="1.20.950.20">
    <property type="entry name" value="Transmembrane di-heme cytochromes, Chain C"/>
    <property type="match status" value="1"/>
</dbReference>
<dbReference type="GO" id="GO:0046872">
    <property type="term" value="F:metal ion binding"/>
    <property type="evidence" value="ECO:0007669"/>
    <property type="project" value="UniProtKB-KW"/>
</dbReference>
<name>A0A146G3G5_TERSA</name>
<evidence type="ECO:0000256" key="12">
    <source>
        <dbReference type="ARBA" id="ARBA00037975"/>
    </source>
</evidence>
<evidence type="ECO:0000256" key="1">
    <source>
        <dbReference type="ARBA" id="ARBA00001970"/>
    </source>
</evidence>
<dbReference type="PANTHER" id="PTHR30529">
    <property type="entry name" value="CYTOCHROME B561"/>
    <property type="match status" value="1"/>
</dbReference>
<evidence type="ECO:0000256" key="6">
    <source>
        <dbReference type="ARBA" id="ARBA00022692"/>
    </source>
</evidence>
<dbReference type="STRING" id="690879.TSACC_2767"/>
<proteinExistence type="inferred from homology"/>
<evidence type="ECO:0000256" key="11">
    <source>
        <dbReference type="ARBA" id="ARBA00023136"/>
    </source>
</evidence>
<feature type="transmembrane region" description="Helical" evidence="13">
    <location>
        <begin position="143"/>
        <end position="166"/>
    </location>
</feature>
<dbReference type="GO" id="GO:0022904">
    <property type="term" value="P:respiratory electron transport chain"/>
    <property type="evidence" value="ECO:0007669"/>
    <property type="project" value="InterPro"/>
</dbReference>
<dbReference type="InterPro" id="IPR052168">
    <property type="entry name" value="Cytochrome_b561_oxidase"/>
</dbReference>
<keyword evidence="7" id="KW-0479">Metal-binding</keyword>
<evidence type="ECO:0000256" key="10">
    <source>
        <dbReference type="ARBA" id="ARBA00023004"/>
    </source>
</evidence>
<dbReference type="PANTHER" id="PTHR30529:SF6">
    <property type="entry name" value="BLL0291 PROTEIN"/>
    <property type="match status" value="1"/>
</dbReference>
<evidence type="ECO:0000256" key="8">
    <source>
        <dbReference type="ARBA" id="ARBA00022982"/>
    </source>
</evidence>
<dbReference type="InParanoid" id="A0A146G3G5"/>
<keyword evidence="3" id="KW-0813">Transport</keyword>
<feature type="transmembrane region" description="Helical" evidence="13">
    <location>
        <begin position="41"/>
        <end position="64"/>
    </location>
</feature>
<dbReference type="EMBL" id="BDCO01000002">
    <property type="protein sequence ID" value="GAT32369.1"/>
    <property type="molecule type" value="Genomic_DNA"/>
</dbReference>
<organism evidence="15 16">
    <name type="scientific">Terrimicrobium sacchariphilum</name>
    <dbReference type="NCBI Taxonomy" id="690879"/>
    <lineage>
        <taxon>Bacteria</taxon>
        <taxon>Pseudomonadati</taxon>
        <taxon>Verrucomicrobiota</taxon>
        <taxon>Terrimicrobiia</taxon>
        <taxon>Terrimicrobiales</taxon>
        <taxon>Terrimicrobiaceae</taxon>
        <taxon>Terrimicrobium</taxon>
    </lineage>
</organism>
<keyword evidence="11 13" id="KW-0472">Membrane</keyword>
<evidence type="ECO:0000256" key="9">
    <source>
        <dbReference type="ARBA" id="ARBA00022989"/>
    </source>
</evidence>
<dbReference type="AlphaFoldDB" id="A0A146G3G5"/>
<keyword evidence="6 13" id="KW-0812">Transmembrane</keyword>
<evidence type="ECO:0000256" key="4">
    <source>
        <dbReference type="ARBA" id="ARBA00022475"/>
    </source>
</evidence>
<comment type="caution">
    <text evidence="15">The sequence shown here is derived from an EMBL/GenBank/DDBJ whole genome shotgun (WGS) entry which is preliminary data.</text>
</comment>
<feature type="transmembrane region" description="Helical" evidence="13">
    <location>
        <begin position="15"/>
        <end position="35"/>
    </location>
</feature>
<comment type="subcellular location">
    <subcellularLocation>
        <location evidence="2">Cell membrane</location>
        <topology evidence="2">Multi-pass membrane protein</topology>
    </subcellularLocation>
</comment>